<reference evidence="1" key="1">
    <citation type="submission" date="2023-04" db="EMBL/GenBank/DDBJ databases">
        <title>A chromosome-level genome assembly of the parasitoid wasp Eretmocerus hayati.</title>
        <authorList>
            <person name="Zhong Y."/>
            <person name="Liu S."/>
            <person name="Liu Y."/>
        </authorList>
    </citation>
    <scope>NUCLEOTIDE SEQUENCE</scope>
    <source>
        <strain evidence="1">ZJU_SS_LIU_2023</strain>
    </source>
</reference>
<comment type="caution">
    <text evidence="1">The sequence shown here is derived from an EMBL/GenBank/DDBJ whole genome shotgun (WGS) entry which is preliminary data.</text>
</comment>
<dbReference type="EMBL" id="CM056744">
    <property type="protein sequence ID" value="KAJ8667804.1"/>
    <property type="molecule type" value="Genomic_DNA"/>
</dbReference>
<keyword evidence="2" id="KW-1185">Reference proteome</keyword>
<accession>A0ACC2NBU8</accession>
<name>A0ACC2NBU8_9HYME</name>
<evidence type="ECO:0000313" key="1">
    <source>
        <dbReference type="EMBL" id="KAJ8667804.1"/>
    </source>
</evidence>
<dbReference type="Proteomes" id="UP001239111">
    <property type="component" value="Chromosome 4"/>
</dbReference>
<proteinExistence type="predicted"/>
<protein>
    <submittedName>
        <fullName evidence="1">Uncharacterized protein</fullName>
    </submittedName>
</protein>
<sequence>MEAGGLLPPPGMGELLPPKRQAVVDRLRRRIEQYRRRQTDLVPKFDQTFHGLCEQNLQDTLMLKQRFLDNKTKRQPKKAEKKQNDNSPGQLGLSSIHVVLPKRQGKLKYLNPCKALLSKNELGGGPLHPSFYK</sequence>
<organism evidence="1 2">
    <name type="scientific">Eretmocerus hayati</name>
    <dbReference type="NCBI Taxonomy" id="131215"/>
    <lineage>
        <taxon>Eukaryota</taxon>
        <taxon>Metazoa</taxon>
        <taxon>Ecdysozoa</taxon>
        <taxon>Arthropoda</taxon>
        <taxon>Hexapoda</taxon>
        <taxon>Insecta</taxon>
        <taxon>Pterygota</taxon>
        <taxon>Neoptera</taxon>
        <taxon>Endopterygota</taxon>
        <taxon>Hymenoptera</taxon>
        <taxon>Apocrita</taxon>
        <taxon>Proctotrupomorpha</taxon>
        <taxon>Chalcidoidea</taxon>
        <taxon>Aphelinidae</taxon>
        <taxon>Aphelininae</taxon>
        <taxon>Eretmocerus</taxon>
    </lineage>
</organism>
<gene>
    <name evidence="1" type="ORF">QAD02_009467</name>
</gene>
<evidence type="ECO:0000313" key="2">
    <source>
        <dbReference type="Proteomes" id="UP001239111"/>
    </source>
</evidence>